<comment type="caution">
    <text evidence="12">The sequence shown here is derived from an EMBL/GenBank/DDBJ whole genome shotgun (WGS) entry which is preliminary data.</text>
</comment>
<dbReference type="InterPro" id="IPR008183">
    <property type="entry name" value="Aldose_1/G6P_1-epimerase"/>
</dbReference>
<reference evidence="12 13" key="1">
    <citation type="submission" date="2020-09" db="EMBL/GenBank/DDBJ databases">
        <title>Novel species of Mucilaginibacter isolated from a glacier on the Tibetan Plateau.</title>
        <authorList>
            <person name="Liu Q."/>
            <person name="Xin Y.-H."/>
        </authorList>
    </citation>
    <scope>NUCLEOTIDE SEQUENCE [LARGE SCALE GENOMIC DNA]</scope>
    <source>
        <strain evidence="12 13">ZT4R22</strain>
    </source>
</reference>
<evidence type="ECO:0000256" key="2">
    <source>
        <dbReference type="ARBA" id="ARBA00001913"/>
    </source>
</evidence>
<keyword evidence="9 11" id="KW-0413">Isomerase</keyword>
<dbReference type="InterPro" id="IPR011013">
    <property type="entry name" value="Gal_mutarotase_sf_dom"/>
</dbReference>
<keyword evidence="8" id="KW-0106">Calcium</keyword>
<dbReference type="NCBIfam" id="NF008277">
    <property type="entry name" value="PRK11055.1"/>
    <property type="match status" value="1"/>
</dbReference>
<dbReference type="Gene3D" id="2.70.98.10">
    <property type="match status" value="1"/>
</dbReference>
<evidence type="ECO:0000256" key="7">
    <source>
        <dbReference type="ARBA" id="ARBA00014165"/>
    </source>
</evidence>
<dbReference type="PIRSF" id="PIRSF005096">
    <property type="entry name" value="GALM"/>
    <property type="match status" value="1"/>
</dbReference>
<evidence type="ECO:0000256" key="9">
    <source>
        <dbReference type="ARBA" id="ARBA00023235"/>
    </source>
</evidence>
<proteinExistence type="inferred from homology"/>
<sequence>MTFKTNSTMIQSPAAISYRQWGDHAGCPVYLFRLQNATGAYVELTNYGATVVSVVVADKDGGFDNVVLGYPALNDYVNDTCYLGATIGRFANRIGGAEFTLDGTAYQLHANDGPNTNHGGNAAFNTRVFDYELHDDSLSFTLHSEDGDGGFPGNLQLTVTYRFTDENELSIDFKAQTDKKTVANFTNHAYFNLSAKGEGVFGHAVKVYADNMLEVDESYIPNGQIKPAGKHAFNGESLESKMMIGDQVTALFNDCYVLTDAAKVLKPAAELIEKTSGRTLKVYTTYPSVMVYTGDYLNGEAEGNFKRPYKPFDGLCLECQYYPDSPNHPDFPSAELHPGEEYHEIIVYKFGTVN</sequence>
<evidence type="ECO:0000256" key="11">
    <source>
        <dbReference type="PIRNR" id="PIRNR005096"/>
    </source>
</evidence>
<evidence type="ECO:0000256" key="5">
    <source>
        <dbReference type="ARBA" id="ARBA00011245"/>
    </source>
</evidence>
<dbReference type="EMBL" id="JACWMY010000002">
    <property type="protein sequence ID" value="MBD1363215.1"/>
    <property type="molecule type" value="Genomic_DNA"/>
</dbReference>
<gene>
    <name evidence="12" type="ORF">IDJ77_05265</name>
</gene>
<dbReference type="PANTHER" id="PTHR10091:SF0">
    <property type="entry name" value="GALACTOSE MUTAROTASE"/>
    <property type="match status" value="1"/>
</dbReference>
<evidence type="ECO:0000313" key="13">
    <source>
        <dbReference type="Proteomes" id="UP000606600"/>
    </source>
</evidence>
<comment type="similarity">
    <text evidence="4 11">Belongs to the aldose epimerase family.</text>
</comment>
<evidence type="ECO:0000256" key="1">
    <source>
        <dbReference type="ARBA" id="ARBA00001614"/>
    </source>
</evidence>
<evidence type="ECO:0000256" key="4">
    <source>
        <dbReference type="ARBA" id="ARBA00006206"/>
    </source>
</evidence>
<dbReference type="InterPro" id="IPR047215">
    <property type="entry name" value="Galactose_mutarotase-like"/>
</dbReference>
<dbReference type="CDD" id="cd09019">
    <property type="entry name" value="galactose_mutarotase_like"/>
    <property type="match status" value="1"/>
</dbReference>
<comment type="catalytic activity">
    <reaction evidence="1 11">
        <text>alpha-D-glucose = beta-D-glucose</text>
        <dbReference type="Rhea" id="RHEA:10264"/>
        <dbReference type="ChEBI" id="CHEBI:15903"/>
        <dbReference type="ChEBI" id="CHEBI:17925"/>
        <dbReference type="EC" id="5.1.3.3"/>
    </reaction>
</comment>
<protein>
    <recommendedName>
        <fullName evidence="7 11">Aldose 1-epimerase</fullName>
        <ecNumber evidence="6 11">5.1.3.3</ecNumber>
    </recommendedName>
</protein>
<dbReference type="EC" id="5.1.3.3" evidence="6 11"/>
<comment type="pathway">
    <text evidence="3 11">Carbohydrate metabolism; hexose metabolism.</text>
</comment>
<dbReference type="InterPro" id="IPR015443">
    <property type="entry name" value="Aldose_1-epimerase"/>
</dbReference>
<dbReference type="SUPFAM" id="SSF74650">
    <property type="entry name" value="Galactose mutarotase-like"/>
    <property type="match status" value="1"/>
</dbReference>
<evidence type="ECO:0000256" key="3">
    <source>
        <dbReference type="ARBA" id="ARBA00005028"/>
    </source>
</evidence>
<dbReference type="InterPro" id="IPR014718">
    <property type="entry name" value="GH-type_carb-bd"/>
</dbReference>
<evidence type="ECO:0000256" key="6">
    <source>
        <dbReference type="ARBA" id="ARBA00013185"/>
    </source>
</evidence>
<dbReference type="PROSITE" id="PS00545">
    <property type="entry name" value="ALDOSE_1_EPIMERASE"/>
    <property type="match status" value="1"/>
</dbReference>
<evidence type="ECO:0000313" key="12">
    <source>
        <dbReference type="EMBL" id="MBD1363215.1"/>
    </source>
</evidence>
<dbReference type="PANTHER" id="PTHR10091">
    <property type="entry name" value="ALDOSE-1-EPIMERASE"/>
    <property type="match status" value="1"/>
</dbReference>
<keyword evidence="10 11" id="KW-0119">Carbohydrate metabolism</keyword>
<comment type="cofactor">
    <cofactor evidence="2">
        <name>Ca(2+)</name>
        <dbReference type="ChEBI" id="CHEBI:29108"/>
    </cofactor>
</comment>
<comment type="subunit">
    <text evidence="5">Monomer.</text>
</comment>
<dbReference type="Proteomes" id="UP000606600">
    <property type="component" value="Unassembled WGS sequence"/>
</dbReference>
<name>A0ABR7WLN4_9SPHI</name>
<accession>A0ABR7WLN4</accession>
<dbReference type="Pfam" id="PF01263">
    <property type="entry name" value="Aldose_epim"/>
    <property type="match status" value="1"/>
</dbReference>
<dbReference type="InterPro" id="IPR018052">
    <property type="entry name" value="Ald1_epimerase_CS"/>
</dbReference>
<keyword evidence="13" id="KW-1185">Reference proteome</keyword>
<evidence type="ECO:0000256" key="10">
    <source>
        <dbReference type="ARBA" id="ARBA00023277"/>
    </source>
</evidence>
<evidence type="ECO:0000256" key="8">
    <source>
        <dbReference type="ARBA" id="ARBA00022837"/>
    </source>
</evidence>
<organism evidence="12 13">
    <name type="scientific">Mucilaginibacter pankratovii</name>
    <dbReference type="NCBI Taxonomy" id="2772110"/>
    <lineage>
        <taxon>Bacteria</taxon>
        <taxon>Pseudomonadati</taxon>
        <taxon>Bacteroidota</taxon>
        <taxon>Sphingobacteriia</taxon>
        <taxon>Sphingobacteriales</taxon>
        <taxon>Sphingobacteriaceae</taxon>
        <taxon>Mucilaginibacter</taxon>
    </lineage>
</organism>
<dbReference type="RefSeq" id="WP_191187879.1">
    <property type="nucleotide sequence ID" value="NZ_JACWMY010000002.1"/>
</dbReference>